<evidence type="ECO:0000313" key="2">
    <source>
        <dbReference type="EMBL" id="EDP53545.1"/>
    </source>
</evidence>
<feature type="compositionally biased region" description="Polar residues" evidence="1">
    <location>
        <begin position="32"/>
        <end position="41"/>
    </location>
</feature>
<dbReference type="AlphaFoldDB" id="B0XX04"/>
<feature type="region of interest" description="Disordered" evidence="1">
    <location>
        <begin position="20"/>
        <end position="41"/>
    </location>
</feature>
<dbReference type="EMBL" id="DS499596">
    <property type="protein sequence ID" value="EDP53545.1"/>
    <property type="molecule type" value="Genomic_DNA"/>
</dbReference>
<evidence type="ECO:0000256" key="1">
    <source>
        <dbReference type="SAM" id="MobiDB-lite"/>
    </source>
</evidence>
<dbReference type="VEuPathDB" id="FungiDB:AFUB_047270"/>
<proteinExistence type="predicted"/>
<organism evidence="2 3">
    <name type="scientific">Aspergillus fumigatus (strain CBS 144.89 / FGSC A1163 / CEA10)</name>
    <name type="common">Neosartorya fumigata</name>
    <dbReference type="NCBI Taxonomy" id="451804"/>
    <lineage>
        <taxon>Eukaryota</taxon>
        <taxon>Fungi</taxon>
        <taxon>Dikarya</taxon>
        <taxon>Ascomycota</taxon>
        <taxon>Pezizomycotina</taxon>
        <taxon>Eurotiomycetes</taxon>
        <taxon>Eurotiomycetidae</taxon>
        <taxon>Eurotiales</taxon>
        <taxon>Aspergillaceae</taxon>
        <taxon>Aspergillus</taxon>
        <taxon>Aspergillus subgen. Fumigati</taxon>
    </lineage>
</organism>
<dbReference type="HOGENOM" id="CLU_1970029_0_0_1"/>
<protein>
    <submittedName>
        <fullName evidence="2">Uncharacterized protein</fullName>
    </submittedName>
</protein>
<evidence type="ECO:0000313" key="3">
    <source>
        <dbReference type="Proteomes" id="UP000001699"/>
    </source>
</evidence>
<accession>B0XX04</accession>
<dbReference type="Proteomes" id="UP000001699">
    <property type="component" value="Unassembled WGS sequence"/>
</dbReference>
<reference evidence="2 3" key="1">
    <citation type="journal article" date="2008" name="PLoS Genet.">
        <title>Genomic islands in the pathogenic filamentous fungus Aspergillus fumigatus.</title>
        <authorList>
            <person name="Fedorova N.D."/>
            <person name="Khaldi N."/>
            <person name="Joardar V.S."/>
            <person name="Maiti R."/>
            <person name="Amedeo P."/>
            <person name="Anderson M.J."/>
            <person name="Crabtree J."/>
            <person name="Silva J.C."/>
            <person name="Badger J.H."/>
            <person name="Albarraq A."/>
            <person name="Angiuoli S."/>
            <person name="Bussey H."/>
            <person name="Bowyer P."/>
            <person name="Cotty P.J."/>
            <person name="Dyer P.S."/>
            <person name="Egan A."/>
            <person name="Galens K."/>
            <person name="Fraser-Liggett C.M."/>
            <person name="Haas B.J."/>
            <person name="Inman J.M."/>
            <person name="Kent R."/>
            <person name="Lemieux S."/>
            <person name="Malavazi I."/>
            <person name="Orvis J."/>
            <person name="Roemer T."/>
            <person name="Ronning C.M."/>
            <person name="Sundaram J.P."/>
            <person name="Sutton G."/>
            <person name="Turner G."/>
            <person name="Venter J.C."/>
            <person name="White O.R."/>
            <person name="Whitty B.R."/>
            <person name="Youngman P."/>
            <person name="Wolfe K.H."/>
            <person name="Goldman G.H."/>
            <person name="Wortman J.R."/>
            <person name="Jiang B."/>
            <person name="Denning D.W."/>
            <person name="Nierman W.C."/>
        </authorList>
    </citation>
    <scope>NUCLEOTIDE SEQUENCE [LARGE SCALE GENOMIC DNA]</scope>
    <source>
        <strain evidence="3">CBS 144.89 / FGSC A1163 / CEA10</strain>
    </source>
</reference>
<keyword evidence="3" id="KW-1185">Reference proteome</keyword>
<gene>
    <name evidence="2" type="ORF">AFUB_047270</name>
</gene>
<name>B0XX04_ASPFC</name>
<sequence length="127" mass="13952">MFSNAKKLVWLSEEVAQHKVRGRHQASDTEGQKIQNTKAQTPLRTKATAVNIALINFLGQHPGPTPGTEEPMVASVLASMITDFGDIYGNNMSIAKKLNVSDCEQNIPDCRLQGGAWKYEHVSFEPA</sequence>